<gene>
    <name evidence="1" type="ORF">GQ26_0070210</name>
</gene>
<dbReference type="EMBL" id="JPOX01000007">
    <property type="protein sequence ID" value="KFX50250.1"/>
    <property type="molecule type" value="Genomic_DNA"/>
</dbReference>
<accession>A0A093VDI3</accession>
<proteinExistence type="predicted"/>
<dbReference type="AlphaFoldDB" id="A0A093VDI3"/>
<organism evidence="1">
    <name type="scientific">Talaromyces marneffei PM1</name>
    <dbReference type="NCBI Taxonomy" id="1077442"/>
    <lineage>
        <taxon>Eukaryota</taxon>
        <taxon>Fungi</taxon>
        <taxon>Dikarya</taxon>
        <taxon>Ascomycota</taxon>
        <taxon>Pezizomycotina</taxon>
        <taxon>Eurotiomycetes</taxon>
        <taxon>Eurotiomycetidae</taxon>
        <taxon>Eurotiales</taxon>
        <taxon>Trichocomaceae</taxon>
        <taxon>Talaromyces</taxon>
        <taxon>Talaromyces sect. Talaromyces</taxon>
    </lineage>
</organism>
<evidence type="ECO:0000313" key="1">
    <source>
        <dbReference type="EMBL" id="KFX50250.1"/>
    </source>
</evidence>
<sequence>MSKGMIYMWSKETSVHL</sequence>
<comment type="caution">
    <text evidence="1">The sequence shown here is derived from an EMBL/GenBank/DDBJ whole genome shotgun (WGS) entry which is preliminary data.</text>
</comment>
<reference evidence="1" key="1">
    <citation type="journal article" date="2014" name="PLoS Genet.">
        <title>Signature Gene Expression Reveals Novel Clues to the Molecular Mechanisms of Dimorphic Transition in Penicillium marneffei.</title>
        <authorList>
            <person name="Yang E."/>
            <person name="Wang G."/>
            <person name="Cai J."/>
            <person name="Woo P.C."/>
            <person name="Lau S.K."/>
            <person name="Yuen K.-Y."/>
            <person name="Chow W.-N."/>
            <person name="Lin X."/>
        </authorList>
    </citation>
    <scope>NUCLEOTIDE SEQUENCE [LARGE SCALE GENOMIC DNA]</scope>
    <source>
        <strain evidence="1">PM1</strain>
    </source>
</reference>
<dbReference type="HOGENOM" id="CLU_3432049_0_0_1"/>
<name>A0A093VDI3_TALMA</name>
<protein>
    <submittedName>
        <fullName evidence="1">Uncharacterized protein</fullName>
    </submittedName>
</protein>